<evidence type="ECO:0000313" key="2">
    <source>
        <dbReference type="Ensembl" id="ENSCCRP00015028411.1"/>
    </source>
</evidence>
<dbReference type="GO" id="GO:0005739">
    <property type="term" value="C:mitochondrion"/>
    <property type="evidence" value="ECO:0007669"/>
    <property type="project" value="InterPro"/>
</dbReference>
<feature type="domain" description="RING/Ubox-like zinc-binding" evidence="1">
    <location>
        <begin position="32"/>
        <end position="105"/>
    </location>
</feature>
<dbReference type="Pfam" id="PF17978">
    <property type="entry name" value="zf-RING_14"/>
    <property type="match status" value="1"/>
</dbReference>
<dbReference type="InterPro" id="IPR041170">
    <property type="entry name" value="Znf-RING_14"/>
</dbReference>
<evidence type="ECO:0000259" key="1">
    <source>
        <dbReference type="Pfam" id="PF17978"/>
    </source>
</evidence>
<dbReference type="GO" id="GO:0004842">
    <property type="term" value="F:ubiquitin-protein transferase activity"/>
    <property type="evidence" value="ECO:0007669"/>
    <property type="project" value="InterPro"/>
</dbReference>
<protein>
    <recommendedName>
        <fullName evidence="1">RING/Ubox-like zinc-binding domain-containing protein</fullName>
    </recommendedName>
</protein>
<dbReference type="InterPro" id="IPR003977">
    <property type="entry name" value="Parkin"/>
</dbReference>
<dbReference type="GO" id="GO:0005829">
    <property type="term" value="C:cytosol"/>
    <property type="evidence" value="ECO:0007669"/>
    <property type="project" value="InterPro"/>
</dbReference>
<proteinExistence type="predicted"/>
<dbReference type="PRINTS" id="PR01475">
    <property type="entry name" value="PARKIN"/>
</dbReference>
<name>A0A8C1TVS6_CYPCA</name>
<sequence>MITSHLCFLQEFYLKCAAHPTCDNDTSAALDLMMPNTCRVPCIACTDVIVLLHVIWLECFHLYCVTRLNERQTPHQSLTRCISLYLPLSCLCTHSFVLLQFSSFRFLFH</sequence>
<dbReference type="Ensembl" id="ENSCCRT00015029416.1">
    <property type="protein sequence ID" value="ENSCCRP00015028411.1"/>
    <property type="gene ID" value="ENSCCRG00015011989.1"/>
</dbReference>
<dbReference type="Proteomes" id="UP000694700">
    <property type="component" value="Unplaced"/>
</dbReference>
<evidence type="ECO:0000313" key="3">
    <source>
        <dbReference type="Proteomes" id="UP000694700"/>
    </source>
</evidence>
<organism evidence="2 3">
    <name type="scientific">Cyprinus carpio</name>
    <name type="common">Common carp</name>
    <dbReference type="NCBI Taxonomy" id="7962"/>
    <lineage>
        <taxon>Eukaryota</taxon>
        <taxon>Metazoa</taxon>
        <taxon>Chordata</taxon>
        <taxon>Craniata</taxon>
        <taxon>Vertebrata</taxon>
        <taxon>Euteleostomi</taxon>
        <taxon>Actinopterygii</taxon>
        <taxon>Neopterygii</taxon>
        <taxon>Teleostei</taxon>
        <taxon>Ostariophysi</taxon>
        <taxon>Cypriniformes</taxon>
        <taxon>Cyprinidae</taxon>
        <taxon>Cyprininae</taxon>
        <taxon>Cyprinus</taxon>
    </lineage>
</organism>
<reference evidence="2" key="1">
    <citation type="submission" date="2025-08" db="UniProtKB">
        <authorList>
            <consortium name="Ensembl"/>
        </authorList>
    </citation>
    <scope>IDENTIFICATION</scope>
</reference>
<dbReference type="AlphaFoldDB" id="A0A8C1TVS6"/>
<accession>A0A8C1TVS6</accession>